<keyword evidence="1" id="KW-0472">Membrane</keyword>
<name>A0A6J4TZZ2_9BACT</name>
<dbReference type="AlphaFoldDB" id="A0A6J4TZZ2"/>
<feature type="transmembrane region" description="Helical" evidence="1">
    <location>
        <begin position="17"/>
        <end position="38"/>
    </location>
</feature>
<sequence length="41" mass="4422">MSENERRADDTLRASDLLARGATVVLLIVTALLAIMAIQPL</sequence>
<accession>A0A6J4TZZ2</accession>
<gene>
    <name evidence="2" type="ORF">AVDCRST_MAG59-374</name>
</gene>
<reference evidence="2" key="1">
    <citation type="submission" date="2020-02" db="EMBL/GenBank/DDBJ databases">
        <authorList>
            <person name="Meier V. D."/>
        </authorList>
    </citation>
    <scope>NUCLEOTIDE SEQUENCE</scope>
    <source>
        <strain evidence="2">AVDCRST_MAG59</strain>
    </source>
</reference>
<protein>
    <submittedName>
        <fullName evidence="2">Uncharacterized protein</fullName>
    </submittedName>
</protein>
<evidence type="ECO:0000313" key="2">
    <source>
        <dbReference type="EMBL" id="CAA9536515.1"/>
    </source>
</evidence>
<keyword evidence="1" id="KW-1133">Transmembrane helix</keyword>
<proteinExistence type="predicted"/>
<dbReference type="EMBL" id="CADCWF010000015">
    <property type="protein sequence ID" value="CAA9536515.1"/>
    <property type="molecule type" value="Genomic_DNA"/>
</dbReference>
<evidence type="ECO:0000256" key="1">
    <source>
        <dbReference type="SAM" id="Phobius"/>
    </source>
</evidence>
<keyword evidence="1" id="KW-0812">Transmembrane</keyword>
<organism evidence="2">
    <name type="scientific">uncultured Thermomicrobiales bacterium</name>
    <dbReference type="NCBI Taxonomy" id="1645740"/>
    <lineage>
        <taxon>Bacteria</taxon>
        <taxon>Pseudomonadati</taxon>
        <taxon>Thermomicrobiota</taxon>
        <taxon>Thermomicrobia</taxon>
        <taxon>Thermomicrobiales</taxon>
        <taxon>environmental samples</taxon>
    </lineage>
</organism>